<dbReference type="InterPro" id="IPR001494">
    <property type="entry name" value="Importin-beta_N"/>
</dbReference>
<dbReference type="InterPro" id="IPR016024">
    <property type="entry name" value="ARM-type_fold"/>
</dbReference>
<evidence type="ECO:0000256" key="3">
    <source>
        <dbReference type="ARBA" id="ARBA00022448"/>
    </source>
</evidence>
<evidence type="ECO:0000256" key="5">
    <source>
        <dbReference type="ARBA" id="ARBA00022927"/>
    </source>
</evidence>
<evidence type="ECO:0000256" key="4">
    <source>
        <dbReference type="ARBA" id="ARBA00022490"/>
    </source>
</evidence>
<feature type="region of interest" description="Disordered" evidence="7">
    <location>
        <begin position="945"/>
        <end position="979"/>
    </location>
</feature>
<evidence type="ECO:0000259" key="8">
    <source>
        <dbReference type="PROSITE" id="PS50166"/>
    </source>
</evidence>
<evidence type="ECO:0000313" key="10">
    <source>
        <dbReference type="Proteomes" id="UP001176961"/>
    </source>
</evidence>
<evidence type="ECO:0000256" key="1">
    <source>
        <dbReference type="ARBA" id="ARBA00004123"/>
    </source>
</evidence>
<comment type="caution">
    <text evidence="9">The sequence shown here is derived from an EMBL/GenBank/DDBJ whole genome shotgun (WGS) entry which is preliminary data.</text>
</comment>
<gene>
    <name evidence="9" type="ORF">CYNAS_LOCUS21595</name>
</gene>
<evidence type="ECO:0000313" key="9">
    <source>
        <dbReference type="EMBL" id="CAJ0609612.1"/>
    </source>
</evidence>
<dbReference type="SUPFAM" id="SSF48371">
    <property type="entry name" value="ARM repeat"/>
    <property type="match status" value="1"/>
</dbReference>
<dbReference type="PANTHER" id="PTHR10997:SF18">
    <property type="entry name" value="D-IMPORTIN 7_RANBP7"/>
    <property type="match status" value="1"/>
</dbReference>
<dbReference type="Gene3D" id="1.25.10.10">
    <property type="entry name" value="Leucine-rich Repeat Variant"/>
    <property type="match status" value="1"/>
</dbReference>
<name>A0AA36HG92_CYLNA</name>
<evidence type="ECO:0000256" key="7">
    <source>
        <dbReference type="SAM" id="MobiDB-lite"/>
    </source>
</evidence>
<organism evidence="9 10">
    <name type="scientific">Cylicocyclus nassatus</name>
    <name type="common">Nematode worm</name>
    <dbReference type="NCBI Taxonomy" id="53992"/>
    <lineage>
        <taxon>Eukaryota</taxon>
        <taxon>Metazoa</taxon>
        <taxon>Ecdysozoa</taxon>
        <taxon>Nematoda</taxon>
        <taxon>Chromadorea</taxon>
        <taxon>Rhabditida</taxon>
        <taxon>Rhabditina</taxon>
        <taxon>Rhabditomorpha</taxon>
        <taxon>Strongyloidea</taxon>
        <taxon>Strongylidae</taxon>
        <taxon>Cylicocyclus</taxon>
    </lineage>
</organism>
<dbReference type="AlphaFoldDB" id="A0AA36HG92"/>
<dbReference type="GO" id="GO:0005635">
    <property type="term" value="C:nuclear envelope"/>
    <property type="evidence" value="ECO:0007669"/>
    <property type="project" value="TreeGrafter"/>
</dbReference>
<dbReference type="GO" id="GO:0031267">
    <property type="term" value="F:small GTPase binding"/>
    <property type="evidence" value="ECO:0007669"/>
    <property type="project" value="InterPro"/>
</dbReference>
<dbReference type="GO" id="GO:0005829">
    <property type="term" value="C:cytosol"/>
    <property type="evidence" value="ECO:0007669"/>
    <property type="project" value="TreeGrafter"/>
</dbReference>
<dbReference type="SMART" id="SM00913">
    <property type="entry name" value="IBN_N"/>
    <property type="match status" value="1"/>
</dbReference>
<keyword evidence="3" id="KW-0813">Transport</keyword>
<evidence type="ECO:0000256" key="2">
    <source>
        <dbReference type="ARBA" id="ARBA00004496"/>
    </source>
</evidence>
<keyword evidence="5" id="KW-0653">Protein transport</keyword>
<keyword evidence="6" id="KW-0539">Nucleus</keyword>
<proteinExistence type="predicted"/>
<dbReference type="Pfam" id="PF03810">
    <property type="entry name" value="IBN_N"/>
    <property type="match status" value="1"/>
</dbReference>
<dbReference type="PANTHER" id="PTHR10997">
    <property type="entry name" value="IMPORTIN-7, 8, 11"/>
    <property type="match status" value="1"/>
</dbReference>
<dbReference type="PROSITE" id="PS50166">
    <property type="entry name" value="IMPORTIN_B_NT"/>
    <property type="match status" value="1"/>
</dbReference>
<feature type="domain" description="Importin N-terminal" evidence="8">
    <location>
        <begin position="23"/>
        <end position="103"/>
    </location>
</feature>
<dbReference type="EMBL" id="CATQJL010000326">
    <property type="protein sequence ID" value="CAJ0609612.1"/>
    <property type="molecule type" value="Genomic_DNA"/>
</dbReference>
<dbReference type="GO" id="GO:0006606">
    <property type="term" value="P:protein import into nucleus"/>
    <property type="evidence" value="ECO:0007669"/>
    <property type="project" value="TreeGrafter"/>
</dbReference>
<comment type="subcellular location">
    <subcellularLocation>
        <location evidence="2">Cytoplasm</location>
    </subcellularLocation>
    <subcellularLocation>
        <location evidence="1">Nucleus</location>
    </subcellularLocation>
</comment>
<keyword evidence="4" id="KW-0963">Cytoplasm</keyword>
<evidence type="ECO:0000256" key="6">
    <source>
        <dbReference type="ARBA" id="ARBA00023242"/>
    </source>
</evidence>
<dbReference type="Proteomes" id="UP001176961">
    <property type="component" value="Unassembled WGS sequence"/>
</dbReference>
<feature type="compositionally biased region" description="Acidic residues" evidence="7">
    <location>
        <begin position="891"/>
        <end position="906"/>
    </location>
</feature>
<protein>
    <recommendedName>
        <fullName evidence="8">Importin N-terminal domain-containing protein</fullName>
    </recommendedName>
</protein>
<reference evidence="9" key="1">
    <citation type="submission" date="2023-07" db="EMBL/GenBank/DDBJ databases">
        <authorList>
            <consortium name="CYATHOMIX"/>
        </authorList>
    </citation>
    <scope>NUCLEOTIDE SEQUENCE</scope>
    <source>
        <strain evidence="9">N/A</strain>
    </source>
</reference>
<accession>A0AA36HG92</accession>
<dbReference type="InterPro" id="IPR011989">
    <property type="entry name" value="ARM-like"/>
</dbReference>
<sequence>MAMNRENVVSALQATTVGDNQKVESFLDECSKQNGFAPELLNIACDASIAEPVRQAAVIYLKNTIVRFWEGDGSVEKSKKPDFCLSDKDKALVRERIIDAVCAAGESVRTQLCIAIQQIIRMDFPAKWPQFVSQLKAKLANPPDASVLSAGLLIFYRLGKVYEYKSNKERDDIAKPVSTLEPLVYYHCHQLLHNQSAESVLIQIQGLKIFYVLIMFSLHFGSFSISRLDEWIKFAIEILARPCPSELDSIEDREERAHTVWWKCKKWAAKIMDRIFDRYGSPNQVFDTYAKFANHFLTTWSRPALGTMLMILHEQRNGAYVSDRVLYLALAFTNTAVAHSFCWKTMKPDALDLIKTVLFPLLSYTKEDEEMWEDNPEEYVRFKFDVFEDLYNPSCGASVLLRGLAKRKDIVQPVLAFAVQILQQSNNARDIEGALRVIGELDQQLTKSKKYKKDVERMLDSLIVNRLRDQSKFVRHRAAWCLKEYSDASFHNRNILSKVIEALIQRMCDSNEELPVKVESALAIQNYLENQERAHAIVKPHVRQIMLQIMEIVSKAQIDDVVSVVDELLEQFVDDIIPVAAEVAEHLSNLFVELLEGHTCDDRTPALNSLIPTLSSILDLVEDHREVMVHVEASVLKPINAIFRGAHIEFYDDVILLMQSLLQSYVSEPMWAAFHELYNTYKTCDRITMLPFSDISSLLHLYIVVDNESFLAFPERMAAMIDMCEITLQDDDAGGENHLYAAKILEVIMLECQNHAAEVVPTIIQMVTQRLMKLDESEAISELRALLFLVLVAALYACTDAFMKYISQIVNDNPLDYICRELVENPEIKLEGIHNRKMALYGLCILFQVPEANRPKMICTEPKKVLEACLRYFQGLQKALKVQAQQRKEEEESDEESEVESDDEGDYVAKKKKAGRRKLQSEHLSDDEDEIDEMSLDYIDALARESKREQEGSEDDDESQMSSMYEETESEHLSTKFDEEDGPDVFVFFKQTMEQFEKREPTLFSAMVGNLSAETSESLQDLVKVCEQHVRSEESKRVEQAGGYNFDAAAAVPASFNFTN</sequence>
<keyword evidence="10" id="KW-1185">Reference proteome</keyword>
<feature type="region of interest" description="Disordered" evidence="7">
    <location>
        <begin position="887"/>
        <end position="913"/>
    </location>
</feature>